<keyword evidence="2" id="KW-0812">Transmembrane</keyword>
<dbReference type="RefSeq" id="WP_304599931.1">
    <property type="nucleotide sequence ID" value="NZ_JAUQYO010000001.1"/>
</dbReference>
<dbReference type="EMBL" id="JAUQYP010000001">
    <property type="protein sequence ID" value="MDO8106252.1"/>
    <property type="molecule type" value="Genomic_DNA"/>
</dbReference>
<comment type="caution">
    <text evidence="4">The sequence shown here is derived from an EMBL/GenBank/DDBJ whole genome shotgun (WGS) entry which is preliminary data.</text>
</comment>
<sequence>MGIGAGIFLIVVGAILTFAVNVSSDAVNLDLIGWIMMGAGLVALLVGLIMNAQRSNTSHREVVERRERGTEPPPA</sequence>
<feature type="region of interest" description="Disordered" evidence="1">
    <location>
        <begin position="56"/>
        <end position="75"/>
    </location>
</feature>
<proteinExistence type="predicted"/>
<evidence type="ECO:0000256" key="2">
    <source>
        <dbReference type="SAM" id="Phobius"/>
    </source>
</evidence>
<gene>
    <name evidence="4" type="ORF">Q6348_03470</name>
</gene>
<organism evidence="4 5">
    <name type="scientific">Actinotalea lenta</name>
    <dbReference type="NCBI Taxonomy" id="3064654"/>
    <lineage>
        <taxon>Bacteria</taxon>
        <taxon>Bacillati</taxon>
        <taxon>Actinomycetota</taxon>
        <taxon>Actinomycetes</taxon>
        <taxon>Micrococcales</taxon>
        <taxon>Cellulomonadaceae</taxon>
        <taxon>Actinotalea</taxon>
    </lineage>
</organism>
<reference evidence="4 5" key="1">
    <citation type="submission" date="2023-07" db="EMBL/GenBank/DDBJ databases">
        <title>Description of novel actinomycetes strains, isolated from tidal flat sediment.</title>
        <authorList>
            <person name="Lu C."/>
        </authorList>
    </citation>
    <scope>NUCLEOTIDE SEQUENCE [LARGE SCALE GENOMIC DNA]</scope>
    <source>
        <strain evidence="4 5">SYSU T00b441</strain>
    </source>
</reference>
<evidence type="ECO:0000313" key="4">
    <source>
        <dbReference type="EMBL" id="MDO8106252.1"/>
    </source>
</evidence>
<keyword evidence="5" id="KW-1185">Reference proteome</keyword>
<dbReference type="InterPro" id="IPR045597">
    <property type="entry name" value="DUF6458"/>
</dbReference>
<keyword evidence="2" id="KW-0472">Membrane</keyword>
<dbReference type="Pfam" id="PF20059">
    <property type="entry name" value="DUF6458"/>
    <property type="match status" value="1"/>
</dbReference>
<name>A0ABT9D612_9CELL</name>
<evidence type="ECO:0000259" key="3">
    <source>
        <dbReference type="Pfam" id="PF20059"/>
    </source>
</evidence>
<protein>
    <submittedName>
        <fullName evidence="4">DUF6458 family protein</fullName>
    </submittedName>
</protein>
<evidence type="ECO:0000313" key="5">
    <source>
        <dbReference type="Proteomes" id="UP001232536"/>
    </source>
</evidence>
<feature type="domain" description="DUF6458" evidence="3">
    <location>
        <begin position="1"/>
        <end position="58"/>
    </location>
</feature>
<dbReference type="Proteomes" id="UP001232536">
    <property type="component" value="Unassembled WGS sequence"/>
</dbReference>
<feature type="compositionally biased region" description="Basic and acidic residues" evidence="1">
    <location>
        <begin position="58"/>
        <end position="75"/>
    </location>
</feature>
<keyword evidence="2" id="KW-1133">Transmembrane helix</keyword>
<evidence type="ECO:0000256" key="1">
    <source>
        <dbReference type="SAM" id="MobiDB-lite"/>
    </source>
</evidence>
<feature type="transmembrane region" description="Helical" evidence="2">
    <location>
        <begin position="31"/>
        <end position="50"/>
    </location>
</feature>
<accession>A0ABT9D612</accession>